<evidence type="ECO:0000313" key="8">
    <source>
        <dbReference type="Proteomes" id="UP000669133"/>
    </source>
</evidence>
<evidence type="ECO:0000256" key="2">
    <source>
        <dbReference type="ARBA" id="ARBA00022512"/>
    </source>
</evidence>
<keyword evidence="4" id="KW-0732">Signal</keyword>
<dbReference type="InterPro" id="IPR021031">
    <property type="entry name" value="Hyphal-reg_cell_wall_N"/>
</dbReference>
<gene>
    <name evidence="7" type="ORF">I9W82_001846</name>
</gene>
<evidence type="ECO:0000256" key="3">
    <source>
        <dbReference type="ARBA" id="ARBA00022525"/>
    </source>
</evidence>
<dbReference type="Proteomes" id="UP000669133">
    <property type="component" value="Unassembled WGS sequence"/>
</dbReference>
<keyword evidence="8" id="KW-1185">Reference proteome</keyword>
<dbReference type="RefSeq" id="XP_067549082.1">
    <property type="nucleotide sequence ID" value="XM_067690636.1"/>
</dbReference>
<dbReference type="Pfam" id="PF11765">
    <property type="entry name" value="Hyphal_reg_CWP"/>
    <property type="match status" value="1"/>
</dbReference>
<protein>
    <recommendedName>
        <fullName evidence="6">Hyphally-regulated cell wall protein N-terminal domain-containing protein</fullName>
    </recommendedName>
</protein>
<dbReference type="AlphaFoldDB" id="A0A8H7ZH96"/>
<dbReference type="GeneID" id="93650475"/>
<name>A0A8H7ZH96_9ASCO</name>
<reference evidence="7 8" key="1">
    <citation type="submission" date="2020-12" db="EMBL/GenBank/DDBJ databases">
        <title>Effect of drift, selection, and recombination on the evolution of hybrid genomes in Candida yeast pathogens.</title>
        <authorList>
            <person name="Mixao V."/>
            <person name="Ksiezopolska E."/>
            <person name="Saus E."/>
            <person name="Boekhout T."/>
            <person name="Gacser A."/>
            <person name="Gabaldon T."/>
        </authorList>
    </citation>
    <scope>NUCLEOTIDE SEQUENCE [LARGE SCALE GENOMIC DNA]</scope>
    <source>
        <strain evidence="7 8">BP57</strain>
    </source>
</reference>
<dbReference type="OrthoDB" id="4022214at2759"/>
<keyword evidence="3" id="KW-0964">Secreted</keyword>
<evidence type="ECO:0000256" key="1">
    <source>
        <dbReference type="ARBA" id="ARBA00004191"/>
    </source>
</evidence>
<sequence>MAGDGTTPPLFTLGAPNWYNSGLIVFYQNNDCRANVNLGAVLQTLVNDGSICLHHSFYTQKTSIQGRGCFTADSGSTIHIANMFLPIAQSRQFYLADPDSSLVVQAFQTPATFNVYGFGNGNMIGLDVSLSLGKKGYSYNPDTGILTLTGGLFNCVTQHFNIGKNYDPRMFERVTDKTSGILWPASLGAIRYNGDVPNKAIPQECYCESPPAWPTSPQQ</sequence>
<dbReference type="EMBL" id="JAEOAQ010000002">
    <property type="protein sequence ID" value="KAG5419966.1"/>
    <property type="molecule type" value="Genomic_DNA"/>
</dbReference>
<evidence type="ECO:0000313" key="7">
    <source>
        <dbReference type="EMBL" id="KAG5419966.1"/>
    </source>
</evidence>
<evidence type="ECO:0000256" key="5">
    <source>
        <dbReference type="ARBA" id="ARBA00023180"/>
    </source>
</evidence>
<dbReference type="GO" id="GO:0009277">
    <property type="term" value="C:fungal-type cell wall"/>
    <property type="evidence" value="ECO:0007669"/>
    <property type="project" value="UniProtKB-ARBA"/>
</dbReference>
<evidence type="ECO:0000259" key="6">
    <source>
        <dbReference type="Pfam" id="PF11765"/>
    </source>
</evidence>
<comment type="caution">
    <text evidence="7">The sequence shown here is derived from an EMBL/GenBank/DDBJ whole genome shotgun (WGS) entry which is preliminary data.</text>
</comment>
<keyword evidence="5" id="KW-0325">Glycoprotein</keyword>
<proteinExistence type="predicted"/>
<comment type="subcellular location">
    <subcellularLocation>
        <location evidence="1">Secreted</location>
        <location evidence="1">Cell wall</location>
    </subcellularLocation>
</comment>
<accession>A0A8H7ZH96</accession>
<evidence type="ECO:0000256" key="4">
    <source>
        <dbReference type="ARBA" id="ARBA00022729"/>
    </source>
</evidence>
<feature type="domain" description="Hyphally-regulated cell wall protein N-terminal" evidence="6">
    <location>
        <begin position="1"/>
        <end position="214"/>
    </location>
</feature>
<keyword evidence="2" id="KW-0134">Cell wall</keyword>
<organism evidence="7 8">
    <name type="scientific">Candida metapsilosis</name>
    <dbReference type="NCBI Taxonomy" id="273372"/>
    <lineage>
        <taxon>Eukaryota</taxon>
        <taxon>Fungi</taxon>
        <taxon>Dikarya</taxon>
        <taxon>Ascomycota</taxon>
        <taxon>Saccharomycotina</taxon>
        <taxon>Pichiomycetes</taxon>
        <taxon>Debaryomycetaceae</taxon>
        <taxon>Candida/Lodderomyces clade</taxon>
        <taxon>Candida</taxon>
    </lineage>
</organism>